<evidence type="ECO:0000313" key="1">
    <source>
        <dbReference type="EMBL" id="TYH67055.1"/>
    </source>
</evidence>
<evidence type="ECO:0000313" key="2">
    <source>
        <dbReference type="Proteomes" id="UP000322667"/>
    </source>
</evidence>
<gene>
    <name evidence="1" type="ORF">ES332_D06G161800v1</name>
</gene>
<sequence length="29" mass="3273">MISFGLFYIQAVFIRGSSCYEETTTHASL</sequence>
<reference evidence="1 2" key="1">
    <citation type="submission" date="2019-07" db="EMBL/GenBank/DDBJ databases">
        <title>WGS assembly of Gossypium tomentosum.</title>
        <authorList>
            <person name="Chen Z.J."/>
            <person name="Sreedasyam A."/>
            <person name="Ando A."/>
            <person name="Song Q."/>
            <person name="De L."/>
            <person name="Hulse-Kemp A."/>
            <person name="Ding M."/>
            <person name="Ye W."/>
            <person name="Kirkbride R."/>
            <person name="Jenkins J."/>
            <person name="Plott C."/>
            <person name="Lovell J."/>
            <person name="Lin Y.-M."/>
            <person name="Vaughn R."/>
            <person name="Liu B."/>
            <person name="Li W."/>
            <person name="Simpson S."/>
            <person name="Scheffler B."/>
            <person name="Saski C."/>
            <person name="Grover C."/>
            <person name="Hu G."/>
            <person name="Conover J."/>
            <person name="Carlson J."/>
            <person name="Shu S."/>
            <person name="Boston L."/>
            <person name="Williams M."/>
            <person name="Peterson D."/>
            <person name="Mcgee K."/>
            <person name="Jones D."/>
            <person name="Wendel J."/>
            <person name="Stelly D."/>
            <person name="Grimwood J."/>
            <person name="Schmutz J."/>
        </authorList>
    </citation>
    <scope>NUCLEOTIDE SEQUENCE [LARGE SCALE GENOMIC DNA]</scope>
    <source>
        <strain evidence="1">7179.01</strain>
    </source>
</reference>
<dbReference type="Proteomes" id="UP000322667">
    <property type="component" value="Chromosome D06"/>
</dbReference>
<name>A0A5D2KKB6_GOSTO</name>
<proteinExistence type="predicted"/>
<dbReference type="EMBL" id="CM017628">
    <property type="protein sequence ID" value="TYH67055.1"/>
    <property type="molecule type" value="Genomic_DNA"/>
</dbReference>
<accession>A0A5D2KKB6</accession>
<organism evidence="1 2">
    <name type="scientific">Gossypium tomentosum</name>
    <name type="common">Hawaiian cotton</name>
    <name type="synonym">Gossypium sandvicense</name>
    <dbReference type="NCBI Taxonomy" id="34277"/>
    <lineage>
        <taxon>Eukaryota</taxon>
        <taxon>Viridiplantae</taxon>
        <taxon>Streptophyta</taxon>
        <taxon>Embryophyta</taxon>
        <taxon>Tracheophyta</taxon>
        <taxon>Spermatophyta</taxon>
        <taxon>Magnoliopsida</taxon>
        <taxon>eudicotyledons</taxon>
        <taxon>Gunneridae</taxon>
        <taxon>Pentapetalae</taxon>
        <taxon>rosids</taxon>
        <taxon>malvids</taxon>
        <taxon>Malvales</taxon>
        <taxon>Malvaceae</taxon>
        <taxon>Malvoideae</taxon>
        <taxon>Gossypium</taxon>
    </lineage>
</organism>
<protein>
    <submittedName>
        <fullName evidence="1">Uncharacterized protein</fullName>
    </submittedName>
</protein>
<dbReference type="AlphaFoldDB" id="A0A5D2KKB6"/>
<keyword evidence="2" id="KW-1185">Reference proteome</keyword>